<proteinExistence type="predicted"/>
<evidence type="ECO:0000313" key="2">
    <source>
        <dbReference type="EMBL" id="EMS63554.1"/>
    </source>
</evidence>
<accession>M8ARF5</accession>
<feature type="compositionally biased region" description="Polar residues" evidence="1">
    <location>
        <begin position="18"/>
        <end position="28"/>
    </location>
</feature>
<gene>
    <name evidence="2" type="ORF">TRIUR3_34513</name>
</gene>
<name>M8ARF5_TRIUA</name>
<sequence>MAERAVTRTGGPRACSPSRGQARTSRNQMVVAESSSRRGGLASLQVWWPTAAARREAAAEASNRQGGSKQQGRFRQRGESAAARRRFSEAGSGLEPEIGRLRVVLRGPEARHGGSALITTMEVFRGRVNSARTMRLRCKGVVRRFEALDHNRDGSAGASSVVEDAGEGEDADVPDEFPIDLATCDSVDLADLSWRIDDALTF</sequence>
<protein>
    <submittedName>
        <fullName evidence="2">Uncharacterized protein</fullName>
    </submittedName>
</protein>
<dbReference type="EMBL" id="KD067746">
    <property type="protein sequence ID" value="EMS63554.1"/>
    <property type="molecule type" value="Genomic_DNA"/>
</dbReference>
<dbReference type="OMA" id="MRLRCKG"/>
<organism evidence="2">
    <name type="scientific">Triticum urartu</name>
    <name type="common">Red wild einkorn</name>
    <name type="synonym">Crithodium urartu</name>
    <dbReference type="NCBI Taxonomy" id="4572"/>
    <lineage>
        <taxon>Eukaryota</taxon>
        <taxon>Viridiplantae</taxon>
        <taxon>Streptophyta</taxon>
        <taxon>Embryophyta</taxon>
        <taxon>Tracheophyta</taxon>
        <taxon>Spermatophyta</taxon>
        <taxon>Magnoliopsida</taxon>
        <taxon>Liliopsida</taxon>
        <taxon>Poales</taxon>
        <taxon>Poaceae</taxon>
        <taxon>BOP clade</taxon>
        <taxon>Pooideae</taxon>
        <taxon>Triticodae</taxon>
        <taxon>Triticeae</taxon>
        <taxon>Triticinae</taxon>
        <taxon>Triticum</taxon>
    </lineage>
</organism>
<feature type="compositionally biased region" description="Polar residues" evidence="1">
    <location>
        <begin position="62"/>
        <end position="73"/>
    </location>
</feature>
<evidence type="ECO:0000256" key="1">
    <source>
        <dbReference type="SAM" id="MobiDB-lite"/>
    </source>
</evidence>
<dbReference type="AlphaFoldDB" id="M8ARF5"/>
<reference evidence="2" key="1">
    <citation type="journal article" date="2013" name="Nature">
        <title>Draft genome of the wheat A-genome progenitor Triticum urartu.</title>
        <authorList>
            <person name="Ling H.Q."/>
            <person name="Zhao S."/>
            <person name="Liu D."/>
            <person name="Wang J."/>
            <person name="Sun H."/>
            <person name="Zhang C."/>
            <person name="Fan H."/>
            <person name="Li D."/>
            <person name="Dong L."/>
            <person name="Tao Y."/>
            <person name="Gao C."/>
            <person name="Wu H."/>
            <person name="Li Y."/>
            <person name="Cui Y."/>
            <person name="Guo X."/>
            <person name="Zheng S."/>
            <person name="Wang B."/>
            <person name="Yu K."/>
            <person name="Liang Q."/>
            <person name="Yang W."/>
            <person name="Lou X."/>
            <person name="Chen J."/>
            <person name="Feng M."/>
            <person name="Jian J."/>
            <person name="Zhang X."/>
            <person name="Luo G."/>
            <person name="Jiang Y."/>
            <person name="Liu J."/>
            <person name="Wang Z."/>
            <person name="Sha Y."/>
            <person name="Zhang B."/>
            <person name="Wu H."/>
            <person name="Tang D."/>
            <person name="Shen Q."/>
            <person name="Xue P."/>
            <person name="Zou S."/>
            <person name="Wang X."/>
            <person name="Liu X."/>
            <person name="Wang F."/>
            <person name="Yang Y."/>
            <person name="An X."/>
            <person name="Dong Z."/>
            <person name="Zhang K."/>
            <person name="Zhang X."/>
            <person name="Luo M.C."/>
            <person name="Dvorak J."/>
            <person name="Tong Y."/>
            <person name="Wang J."/>
            <person name="Yang H."/>
            <person name="Li Z."/>
            <person name="Wang D."/>
            <person name="Zhang A."/>
            <person name="Wang J."/>
        </authorList>
    </citation>
    <scope>NUCLEOTIDE SEQUENCE</scope>
</reference>
<feature type="region of interest" description="Disordered" evidence="1">
    <location>
        <begin position="1"/>
        <end position="40"/>
    </location>
</feature>
<feature type="region of interest" description="Disordered" evidence="1">
    <location>
        <begin position="57"/>
        <end position="91"/>
    </location>
</feature>